<dbReference type="Proteomes" id="UP001156215">
    <property type="component" value="Chromosome"/>
</dbReference>
<sequence>MMQSTEVLIIRHGQTDWNATKRLQGHSDTPLNEKGIGQALALADTLREEKLEAIFSSDLQRALRTAEEIAKWHNLPVTVDPAFRERSYGAFEGLSRDEIKTRYPESHAAWYAADPDHVFPPGERIAESIRAFHHRAIEAIQRIARPYASKKIVLIAHFGIIESAYRVAHDMPLEVRSRVPVLNTSINRFRVCENRIELIAWGDDGHLEPQQKPADYLKHF</sequence>
<dbReference type="InterPro" id="IPR050275">
    <property type="entry name" value="PGM_Phosphatase"/>
</dbReference>
<dbReference type="InterPro" id="IPR001345">
    <property type="entry name" value="PG/BPGM_mutase_AS"/>
</dbReference>
<protein>
    <submittedName>
        <fullName evidence="3">Histidine phosphatase family protein</fullName>
    </submittedName>
</protein>
<organism evidence="3 4">
    <name type="scientific">Oxalobacter vibrioformis</name>
    <dbReference type="NCBI Taxonomy" id="933080"/>
    <lineage>
        <taxon>Bacteria</taxon>
        <taxon>Pseudomonadati</taxon>
        <taxon>Pseudomonadota</taxon>
        <taxon>Betaproteobacteria</taxon>
        <taxon>Burkholderiales</taxon>
        <taxon>Oxalobacteraceae</taxon>
        <taxon>Oxalobacter</taxon>
    </lineage>
</organism>
<proteinExistence type="predicted"/>
<dbReference type="Gene3D" id="3.40.50.1240">
    <property type="entry name" value="Phosphoglycerate mutase-like"/>
    <property type="match status" value="1"/>
</dbReference>
<dbReference type="EMBL" id="CP098242">
    <property type="protein sequence ID" value="WAW10904.1"/>
    <property type="molecule type" value="Genomic_DNA"/>
</dbReference>
<feature type="binding site" evidence="2">
    <location>
        <begin position="85"/>
        <end position="88"/>
    </location>
    <ligand>
        <name>substrate</name>
    </ligand>
</feature>
<feature type="active site" description="Tele-phosphohistidine intermediate" evidence="1">
    <location>
        <position position="12"/>
    </location>
</feature>
<evidence type="ECO:0000313" key="3">
    <source>
        <dbReference type="EMBL" id="WAW10904.1"/>
    </source>
</evidence>
<evidence type="ECO:0000256" key="2">
    <source>
        <dbReference type="PIRSR" id="PIRSR613078-2"/>
    </source>
</evidence>
<dbReference type="GO" id="GO:0005829">
    <property type="term" value="C:cytosol"/>
    <property type="evidence" value="ECO:0007669"/>
    <property type="project" value="TreeGrafter"/>
</dbReference>
<dbReference type="PANTHER" id="PTHR48100">
    <property type="entry name" value="BROAD-SPECIFICITY PHOSPHATASE YOR283W-RELATED"/>
    <property type="match status" value="1"/>
</dbReference>
<dbReference type="CDD" id="cd07067">
    <property type="entry name" value="HP_PGM_like"/>
    <property type="match status" value="1"/>
</dbReference>
<dbReference type="PANTHER" id="PTHR48100:SF44">
    <property type="entry name" value="PHOSPHATASE C1620.13-RELATED"/>
    <property type="match status" value="1"/>
</dbReference>
<dbReference type="RefSeq" id="WP_269309976.1">
    <property type="nucleotide sequence ID" value="NZ_CP098242.1"/>
</dbReference>
<dbReference type="GO" id="GO:0016791">
    <property type="term" value="F:phosphatase activity"/>
    <property type="evidence" value="ECO:0007669"/>
    <property type="project" value="TreeGrafter"/>
</dbReference>
<reference evidence="3" key="1">
    <citation type="journal article" date="2022" name="Front. Microbiol.">
        <title>New perspectives on an old grouping: The genomic and phenotypic variability of Oxalobacter formigenes and the implications for calcium oxalate stone prevention.</title>
        <authorList>
            <person name="Chmiel J.A."/>
            <person name="Carr C."/>
            <person name="Stuivenberg G.A."/>
            <person name="Venema R."/>
            <person name="Chanyi R.M."/>
            <person name="Al K.F."/>
            <person name="Giguere D."/>
            <person name="Say H."/>
            <person name="Akouris P.P."/>
            <person name="Dominguez Romero S.A."/>
            <person name="Kwong A."/>
            <person name="Tai V."/>
            <person name="Koval S.F."/>
            <person name="Razvi H."/>
            <person name="Bjazevic J."/>
            <person name="Burton J.P."/>
        </authorList>
    </citation>
    <scope>NUCLEOTIDE SEQUENCE</scope>
    <source>
        <strain evidence="3">WoOx3</strain>
    </source>
</reference>
<dbReference type="InterPro" id="IPR013078">
    <property type="entry name" value="His_Pase_superF_clade-1"/>
</dbReference>
<accession>A0A9E9P3D9</accession>
<feature type="binding site" evidence="2">
    <location>
        <position position="61"/>
    </location>
    <ligand>
        <name>substrate</name>
    </ligand>
</feature>
<keyword evidence="4" id="KW-1185">Reference proteome</keyword>
<dbReference type="PROSITE" id="PS00175">
    <property type="entry name" value="PG_MUTASE"/>
    <property type="match status" value="1"/>
</dbReference>
<name>A0A9E9P3D9_9BURK</name>
<feature type="binding site" evidence="2">
    <location>
        <begin position="11"/>
        <end position="18"/>
    </location>
    <ligand>
        <name>substrate</name>
    </ligand>
</feature>
<dbReference type="AlphaFoldDB" id="A0A9E9P3D9"/>
<dbReference type="KEGG" id="ovb:NB640_04480"/>
<feature type="active site" description="Proton donor/acceptor" evidence="1">
    <location>
        <position position="85"/>
    </location>
</feature>
<gene>
    <name evidence="3" type="ORF">NB640_04480</name>
</gene>
<dbReference type="SUPFAM" id="SSF53254">
    <property type="entry name" value="Phosphoglycerate mutase-like"/>
    <property type="match status" value="1"/>
</dbReference>
<dbReference type="Pfam" id="PF00300">
    <property type="entry name" value="His_Phos_1"/>
    <property type="match status" value="1"/>
</dbReference>
<evidence type="ECO:0000313" key="4">
    <source>
        <dbReference type="Proteomes" id="UP001156215"/>
    </source>
</evidence>
<dbReference type="SMART" id="SM00855">
    <property type="entry name" value="PGAM"/>
    <property type="match status" value="1"/>
</dbReference>
<dbReference type="InterPro" id="IPR029033">
    <property type="entry name" value="His_PPase_superfam"/>
</dbReference>
<evidence type="ECO:0000256" key="1">
    <source>
        <dbReference type="PIRSR" id="PIRSR613078-1"/>
    </source>
</evidence>